<gene>
    <name evidence="3" type="ORF">ACHAWU_009927</name>
</gene>
<protein>
    <submittedName>
        <fullName evidence="3">Uncharacterized protein</fullName>
    </submittedName>
</protein>
<proteinExistence type="predicted"/>
<dbReference type="AlphaFoldDB" id="A0ABD3M129"/>
<comment type="caution">
    <text evidence="3">The sequence shown here is derived from an EMBL/GenBank/DDBJ whole genome shotgun (WGS) entry which is preliminary data.</text>
</comment>
<accession>A0ABD3M129</accession>
<keyword evidence="2" id="KW-0812">Transmembrane</keyword>
<keyword evidence="2" id="KW-0472">Membrane</keyword>
<name>A0ABD3M129_9STRA</name>
<organism evidence="3 4">
    <name type="scientific">Discostella pseudostelligera</name>
    <dbReference type="NCBI Taxonomy" id="259834"/>
    <lineage>
        <taxon>Eukaryota</taxon>
        <taxon>Sar</taxon>
        <taxon>Stramenopiles</taxon>
        <taxon>Ochrophyta</taxon>
        <taxon>Bacillariophyta</taxon>
        <taxon>Coscinodiscophyceae</taxon>
        <taxon>Thalassiosirophycidae</taxon>
        <taxon>Stephanodiscales</taxon>
        <taxon>Stephanodiscaceae</taxon>
        <taxon>Discostella</taxon>
    </lineage>
</organism>
<feature type="transmembrane region" description="Helical" evidence="2">
    <location>
        <begin position="77"/>
        <end position="98"/>
    </location>
</feature>
<evidence type="ECO:0000256" key="1">
    <source>
        <dbReference type="SAM" id="MobiDB-lite"/>
    </source>
</evidence>
<reference evidence="3 4" key="1">
    <citation type="submission" date="2024-10" db="EMBL/GenBank/DDBJ databases">
        <title>Updated reference genomes for cyclostephanoid diatoms.</title>
        <authorList>
            <person name="Roberts W.R."/>
            <person name="Alverson A.J."/>
        </authorList>
    </citation>
    <scope>NUCLEOTIDE SEQUENCE [LARGE SCALE GENOMIC DNA]</scope>
    <source>
        <strain evidence="3 4">AJA232-27</strain>
    </source>
</reference>
<feature type="region of interest" description="Disordered" evidence="1">
    <location>
        <begin position="1"/>
        <end position="41"/>
    </location>
</feature>
<sequence length="467" mass="51619">MTASTSNRRRRRREGKPPGDHGIIDTDADTDAHTHHDATGDVPQRSAFTNLLLKIHSAMGNDALDDMTMFDIIKRHPLVRVLTVIMIPYLIYVSNLYLQLQHPEYITKLTGGLFHPRPAVHGTNIPRQVLIVSATPGGSSTGNGQSSSSGTVEMTTELKKTLSLEIGHGYSDAAWRFTRDGTISWFHGIRFLSQPEDTRGKIESVMKICNSGIASHTDMGFHPAAFGPTKNKCSYLVKWDECWKKECYLALLKEWGCGIANACEVKFARSALQVRNPMTMLEGLVREYCIGGEVDGIVSNSFLVYASAIFPSHDFYADSCIEATGTFLVMYLEAMLEAIHRGDIDAFYQIEQSSVCDVAKVAGLLSADTTVYGPNHIRISKLCDKDNTNSAAHQIVALKSTKIDDKTVSLGWEDLRGGMHGSKRKEGDGELESRLKNLFVALGYNYNAISIPARHERDDVDDSPKEL</sequence>
<keyword evidence="2" id="KW-1133">Transmembrane helix</keyword>
<dbReference type="EMBL" id="JALLBG020000303">
    <property type="protein sequence ID" value="KAL3756533.1"/>
    <property type="molecule type" value="Genomic_DNA"/>
</dbReference>
<feature type="compositionally biased region" description="Basic and acidic residues" evidence="1">
    <location>
        <begin position="15"/>
        <end position="39"/>
    </location>
</feature>
<evidence type="ECO:0000256" key="2">
    <source>
        <dbReference type="SAM" id="Phobius"/>
    </source>
</evidence>
<dbReference type="Proteomes" id="UP001530293">
    <property type="component" value="Unassembled WGS sequence"/>
</dbReference>
<evidence type="ECO:0000313" key="3">
    <source>
        <dbReference type="EMBL" id="KAL3756533.1"/>
    </source>
</evidence>
<evidence type="ECO:0000313" key="4">
    <source>
        <dbReference type="Proteomes" id="UP001530293"/>
    </source>
</evidence>
<keyword evidence="4" id="KW-1185">Reference proteome</keyword>